<accession>I0WI03</accession>
<dbReference type="Pfam" id="PF14322">
    <property type="entry name" value="SusD-like_3"/>
    <property type="match status" value="1"/>
</dbReference>
<dbReference type="Gene3D" id="1.25.40.390">
    <property type="match status" value="1"/>
</dbReference>
<keyword evidence="4" id="KW-0472">Membrane</keyword>
<organism evidence="8 9">
    <name type="scientific">Imtechella halotolerans K1</name>
    <dbReference type="NCBI Taxonomy" id="946077"/>
    <lineage>
        <taxon>Bacteria</taxon>
        <taxon>Pseudomonadati</taxon>
        <taxon>Bacteroidota</taxon>
        <taxon>Flavobacteriia</taxon>
        <taxon>Flavobacteriales</taxon>
        <taxon>Flavobacteriaceae</taxon>
        <taxon>Imtechella</taxon>
    </lineage>
</organism>
<comment type="similarity">
    <text evidence="2">Belongs to the SusD family.</text>
</comment>
<dbReference type="InterPro" id="IPR012944">
    <property type="entry name" value="SusD_RagB_dom"/>
</dbReference>
<dbReference type="CDD" id="cd08977">
    <property type="entry name" value="SusD"/>
    <property type="match status" value="1"/>
</dbReference>
<dbReference type="STRING" id="946077.W5A_03714"/>
<feature type="domain" description="SusD-like N-terminal" evidence="7">
    <location>
        <begin position="104"/>
        <end position="257"/>
    </location>
</feature>
<comment type="subcellular location">
    <subcellularLocation>
        <location evidence="1">Cell outer membrane</location>
    </subcellularLocation>
</comment>
<name>I0WI03_9FLAO</name>
<gene>
    <name evidence="8" type="ORF">W5A_03714</name>
</gene>
<evidence type="ECO:0000256" key="3">
    <source>
        <dbReference type="ARBA" id="ARBA00022729"/>
    </source>
</evidence>
<dbReference type="AlphaFoldDB" id="I0WI03"/>
<dbReference type="GO" id="GO:0009279">
    <property type="term" value="C:cell outer membrane"/>
    <property type="evidence" value="ECO:0007669"/>
    <property type="project" value="UniProtKB-SubCell"/>
</dbReference>
<dbReference type="PATRIC" id="fig|946077.3.peg.755"/>
<dbReference type="InterPro" id="IPR011990">
    <property type="entry name" value="TPR-like_helical_dom_sf"/>
</dbReference>
<evidence type="ECO:0000256" key="1">
    <source>
        <dbReference type="ARBA" id="ARBA00004442"/>
    </source>
</evidence>
<evidence type="ECO:0000256" key="2">
    <source>
        <dbReference type="ARBA" id="ARBA00006275"/>
    </source>
</evidence>
<dbReference type="Pfam" id="PF07980">
    <property type="entry name" value="SusD_RagB"/>
    <property type="match status" value="1"/>
</dbReference>
<dbReference type="EMBL" id="AJJU01000003">
    <property type="protein sequence ID" value="EID76019.1"/>
    <property type="molecule type" value="Genomic_DNA"/>
</dbReference>
<proteinExistence type="inferred from homology"/>
<evidence type="ECO:0000256" key="5">
    <source>
        <dbReference type="ARBA" id="ARBA00023237"/>
    </source>
</evidence>
<dbReference type="Proteomes" id="UP000005938">
    <property type="component" value="Unassembled WGS sequence"/>
</dbReference>
<evidence type="ECO:0000313" key="9">
    <source>
        <dbReference type="Proteomes" id="UP000005938"/>
    </source>
</evidence>
<reference evidence="8 9" key="1">
    <citation type="journal article" date="2012" name="J. Bacteriol.">
        <title>Genome Sequence of the Halotolerant Bacterium Imtechella halotolerans K1T.</title>
        <authorList>
            <person name="Kumar S."/>
            <person name="Vikram S."/>
            <person name="Subramanian S."/>
            <person name="Raghava G.P."/>
            <person name="Pinnaka A.K."/>
        </authorList>
    </citation>
    <scope>NUCLEOTIDE SEQUENCE [LARGE SCALE GENOMIC DNA]</scope>
    <source>
        <strain evidence="8 9">K1</strain>
    </source>
</reference>
<evidence type="ECO:0000259" key="7">
    <source>
        <dbReference type="Pfam" id="PF14322"/>
    </source>
</evidence>
<dbReference type="InterPro" id="IPR033985">
    <property type="entry name" value="SusD-like_N"/>
</dbReference>
<keyword evidence="5" id="KW-0998">Cell outer membrane</keyword>
<evidence type="ECO:0000256" key="4">
    <source>
        <dbReference type="ARBA" id="ARBA00023136"/>
    </source>
</evidence>
<comment type="caution">
    <text evidence="8">The sequence shown here is derived from an EMBL/GenBank/DDBJ whole genome shotgun (WGS) entry which is preliminary data.</text>
</comment>
<keyword evidence="3" id="KW-0732">Signal</keyword>
<feature type="domain" description="RagB/SusD" evidence="6">
    <location>
        <begin position="365"/>
        <end position="533"/>
    </location>
</feature>
<sequence length="534" mass="59183">MDMKNLNIKRVSVSLASKAITALFSISMLMTSCSEDNVINLKPINQIAEDEAFSTPSLILAAVNGVYNAAQRGDYAGGQRGYPFGAAFVQQGDNRGEDVVNTQTFYQLTYTATYDPGTANNVYYWSDTYRMINRANLVIEGVTRAVDNGIITQAVGDQYIAQAKFFRAAGHLELLFHFARPYNYTVDASHPGVPYRDFGINTKETMAQAMLVGRSSVAECYTKILSDLNDAENILGSGVITRVTKEAAIAFKTRVYLHMGRWNDVITEGNKLSGFTLTSDPNEPFISGYKNTESIFSLENSATNNPGVNAALASQYKRRTLVAISPIIWRDPSWLPDDKRRRELPHSDATDVQDDAMVFTIDGAKYTNKYKDGRDYTDPSPIIRYAEVVLSMAEAHARKASPDLPQALTLLNSVRNRSLANPATQAYTIVDLPTQSDMIQAIIKERRIEFLMEGRRWPDIHRLQGDAFVPMDGIPAKVANGTPGASLYVLGTPYTGPYGVQAIPGTDHRFLWPIPQDEVNSNPTLREQQNPGWD</sequence>
<protein>
    <submittedName>
        <fullName evidence="8">RagB/SusD domain-containing protein</fullName>
    </submittedName>
</protein>
<dbReference type="SUPFAM" id="SSF48452">
    <property type="entry name" value="TPR-like"/>
    <property type="match status" value="1"/>
</dbReference>
<dbReference type="PROSITE" id="PS51257">
    <property type="entry name" value="PROKAR_LIPOPROTEIN"/>
    <property type="match status" value="1"/>
</dbReference>
<evidence type="ECO:0000313" key="8">
    <source>
        <dbReference type="EMBL" id="EID76019.1"/>
    </source>
</evidence>
<dbReference type="eggNOG" id="COG3193">
    <property type="taxonomic scope" value="Bacteria"/>
</dbReference>
<keyword evidence="9" id="KW-1185">Reference proteome</keyword>
<evidence type="ECO:0000259" key="6">
    <source>
        <dbReference type="Pfam" id="PF07980"/>
    </source>
</evidence>